<dbReference type="AlphaFoldDB" id="A0A0J6SN51"/>
<proteinExistence type="predicted"/>
<dbReference type="Proteomes" id="UP000036449">
    <property type="component" value="Unassembled WGS sequence"/>
</dbReference>
<comment type="caution">
    <text evidence="1">The sequence shown here is derived from an EMBL/GenBank/DDBJ whole genome shotgun (WGS) entry which is preliminary data.</text>
</comment>
<dbReference type="EMBL" id="LABZ01000170">
    <property type="protein sequence ID" value="KMO35047.1"/>
    <property type="molecule type" value="Genomic_DNA"/>
</dbReference>
<protein>
    <submittedName>
        <fullName evidence="1">Uncharacterized protein</fullName>
    </submittedName>
</protein>
<accession>A0A0J6SN51</accession>
<dbReference type="PATRIC" id="fig|1187852.3.peg.2022"/>
<gene>
    <name evidence="1" type="ORF">VQ03_22445</name>
</gene>
<evidence type="ECO:0000313" key="2">
    <source>
        <dbReference type="Proteomes" id="UP000036449"/>
    </source>
</evidence>
<organism evidence="1 2">
    <name type="scientific">Methylobacterium tarhaniae</name>
    <dbReference type="NCBI Taxonomy" id="1187852"/>
    <lineage>
        <taxon>Bacteria</taxon>
        <taxon>Pseudomonadati</taxon>
        <taxon>Pseudomonadota</taxon>
        <taxon>Alphaproteobacteria</taxon>
        <taxon>Hyphomicrobiales</taxon>
        <taxon>Methylobacteriaceae</taxon>
        <taxon>Methylobacterium</taxon>
    </lineage>
</organism>
<evidence type="ECO:0000313" key="1">
    <source>
        <dbReference type="EMBL" id="KMO35047.1"/>
    </source>
</evidence>
<reference evidence="1 2" key="1">
    <citation type="submission" date="2015-03" db="EMBL/GenBank/DDBJ databases">
        <title>Genome sequencing of Methylobacterium tarhaniae DSM 25844.</title>
        <authorList>
            <person name="Chaudhry V."/>
            <person name="Patil P.B."/>
        </authorList>
    </citation>
    <scope>NUCLEOTIDE SEQUENCE [LARGE SCALE GENOMIC DNA]</scope>
    <source>
        <strain evidence="1 2">DSM 25844</strain>
    </source>
</reference>
<sequence>MTHELYRMTRLLERERIHYHRDRHRDDSIMVTATLVGERIEIDVFEDGHIEYSRFHESKDVEDDVALLEALFRKGGKD</sequence>
<name>A0A0J6SN51_9HYPH</name>
<keyword evidence="2" id="KW-1185">Reference proteome</keyword>
<dbReference type="OrthoDB" id="7571049at2"/>